<feature type="domain" description="SAF" evidence="5">
    <location>
        <begin position="17"/>
        <end position="75"/>
    </location>
</feature>
<dbReference type="GO" id="GO:0044780">
    <property type="term" value="P:bacterial-type flagellum assembly"/>
    <property type="evidence" value="ECO:0007669"/>
    <property type="project" value="InterPro"/>
</dbReference>
<dbReference type="InterPro" id="IPR013974">
    <property type="entry name" value="SAF"/>
</dbReference>
<comment type="subcellular location">
    <subcellularLocation>
        <location evidence="1 4">Periplasm</location>
    </subcellularLocation>
</comment>
<evidence type="ECO:0000313" key="7">
    <source>
        <dbReference type="EMBL" id="SFA42625.1"/>
    </source>
</evidence>
<dbReference type="EMBL" id="FOJO01000002">
    <property type="protein sequence ID" value="SFA42625.1"/>
    <property type="molecule type" value="Genomic_DNA"/>
</dbReference>
<reference evidence="6 8" key="2">
    <citation type="submission" date="2014-10" db="EMBL/GenBank/DDBJ databases">
        <title>Paracoccus sanguinis sp. nov., isolated from clinical specimens of New York State patients.</title>
        <authorList>
            <person name="Mingle L.A."/>
            <person name="Cole J.A."/>
            <person name="Lapierre P."/>
            <person name="Musser K.A."/>
        </authorList>
    </citation>
    <scope>NUCLEOTIDE SEQUENCE [LARGE SCALE GENOMIC DNA]</scope>
    <source>
        <strain evidence="6 8">JCM 14014</strain>
    </source>
</reference>
<organism evidence="6 8">
    <name type="scientific">Paracoccus halophilus</name>
    <dbReference type="NCBI Taxonomy" id="376733"/>
    <lineage>
        <taxon>Bacteria</taxon>
        <taxon>Pseudomonadati</taxon>
        <taxon>Pseudomonadota</taxon>
        <taxon>Alphaproteobacteria</taxon>
        <taxon>Rhodobacterales</taxon>
        <taxon>Paracoccaceae</taxon>
        <taxon>Paracoccus</taxon>
    </lineage>
</organism>
<evidence type="ECO:0000313" key="9">
    <source>
        <dbReference type="Proteomes" id="UP000182312"/>
    </source>
</evidence>
<keyword evidence="6" id="KW-0966">Cell projection</keyword>
<dbReference type="EMBL" id="JRKN01000001">
    <property type="protein sequence ID" value="KGJ06623.1"/>
    <property type="molecule type" value="Genomic_DNA"/>
</dbReference>
<evidence type="ECO:0000313" key="6">
    <source>
        <dbReference type="EMBL" id="KGJ06623.1"/>
    </source>
</evidence>
<dbReference type="CDD" id="cd11614">
    <property type="entry name" value="SAF_CpaB_FlgA_like"/>
    <property type="match status" value="1"/>
</dbReference>
<name>A0A099F8R8_9RHOB</name>
<keyword evidence="4" id="KW-1005">Bacterial flagellum biogenesis</keyword>
<dbReference type="eggNOG" id="COG1261">
    <property type="taxonomic scope" value="Bacteria"/>
</dbReference>
<keyword evidence="3 4" id="KW-0574">Periplasm</keyword>
<feature type="signal peptide" evidence="4">
    <location>
        <begin position="1"/>
        <end position="17"/>
    </location>
</feature>
<dbReference type="PANTHER" id="PTHR36307">
    <property type="entry name" value="FLAGELLA BASAL BODY P-RING FORMATION PROTEIN FLGA"/>
    <property type="match status" value="1"/>
</dbReference>
<evidence type="ECO:0000259" key="5">
    <source>
        <dbReference type="SMART" id="SM00858"/>
    </source>
</evidence>
<dbReference type="Pfam" id="PF13144">
    <property type="entry name" value="ChapFlgA"/>
    <property type="match status" value="1"/>
</dbReference>
<evidence type="ECO:0000256" key="3">
    <source>
        <dbReference type="ARBA" id="ARBA00022764"/>
    </source>
</evidence>
<comment type="similarity">
    <text evidence="4">Belongs to the FlgA family.</text>
</comment>
<dbReference type="STRING" id="376733.SAMN04487972_102335"/>
<reference evidence="7 9" key="3">
    <citation type="submission" date="2016-10" db="EMBL/GenBank/DDBJ databases">
        <authorList>
            <person name="de Groot N.N."/>
        </authorList>
    </citation>
    <scope>NUCLEOTIDE SEQUENCE [LARGE SCALE GENOMIC DNA]</scope>
    <source>
        <strain evidence="7 9">CGMCC 1.6117</strain>
    </source>
</reference>
<reference evidence="6 8" key="1">
    <citation type="submission" date="2014-09" db="EMBL/GenBank/DDBJ databases">
        <authorList>
            <person name="McGinnis J.M."/>
            <person name="Wolfgang W.J."/>
        </authorList>
    </citation>
    <scope>NUCLEOTIDE SEQUENCE [LARGE SCALE GENOMIC DNA]</scope>
    <source>
        <strain evidence="6 8">JCM 14014</strain>
    </source>
</reference>
<dbReference type="PANTHER" id="PTHR36307:SF1">
    <property type="entry name" value="FLAGELLA BASAL BODY P-RING FORMATION PROTEIN FLGA"/>
    <property type="match status" value="1"/>
</dbReference>
<proteinExistence type="inferred from homology"/>
<dbReference type="OrthoDB" id="7619725at2"/>
<dbReference type="Gene3D" id="3.90.1210.10">
    <property type="entry name" value="Antifreeze-like/N-acetylneuraminic acid synthase C-terminal domain"/>
    <property type="match status" value="1"/>
</dbReference>
<evidence type="ECO:0000256" key="2">
    <source>
        <dbReference type="ARBA" id="ARBA00022729"/>
    </source>
</evidence>
<sequence length="139" mass="14731">MKALFLFFMLLPGVASAGSVVAQRTLPAGTIIMPADVAVAADDRTTGPDQVSQVIGMQLRVMVYEGRRIEPSFLVAPTAVSRNQIVTLAYERAALRIEAEGRALGSGSVGQIIRVMNNSSRVTVSGRIAPDGTVVVDQF</sequence>
<accession>A0A099F8R8</accession>
<dbReference type="InterPro" id="IPR036732">
    <property type="entry name" value="AFP_Neu5c_C_sf"/>
</dbReference>
<dbReference type="SUPFAM" id="SSF51269">
    <property type="entry name" value="AFP III-like domain"/>
    <property type="match status" value="1"/>
</dbReference>
<dbReference type="InterPro" id="IPR017585">
    <property type="entry name" value="SAF_FlgA"/>
</dbReference>
<feature type="chain" id="PRO_5010393777" description="Flagella basal body P-ring formation protein FlgA" evidence="4">
    <location>
        <begin position="18"/>
        <end position="139"/>
    </location>
</feature>
<dbReference type="NCBIfam" id="TIGR03170">
    <property type="entry name" value="flgA_cterm"/>
    <property type="match status" value="1"/>
</dbReference>
<keyword evidence="2 4" id="KW-0732">Signal</keyword>
<dbReference type="InterPro" id="IPR039246">
    <property type="entry name" value="Flagellar_FlgA"/>
</dbReference>
<dbReference type="Gene3D" id="2.30.30.760">
    <property type="match status" value="1"/>
</dbReference>
<keyword evidence="6" id="KW-0969">Cilium</keyword>
<dbReference type="Proteomes" id="UP000182312">
    <property type="component" value="Unassembled WGS sequence"/>
</dbReference>
<evidence type="ECO:0000256" key="4">
    <source>
        <dbReference type="RuleBase" id="RU362063"/>
    </source>
</evidence>
<keyword evidence="8" id="KW-1185">Reference proteome</keyword>
<keyword evidence="6" id="KW-0282">Flagellum</keyword>
<gene>
    <name evidence="6" type="ORF">IT41_00095</name>
    <name evidence="7" type="ORF">SAMN04487972_102335</name>
</gene>
<dbReference type="AlphaFoldDB" id="A0A099F8R8"/>
<evidence type="ECO:0000313" key="8">
    <source>
        <dbReference type="Proteomes" id="UP000029846"/>
    </source>
</evidence>
<dbReference type="SMART" id="SM00858">
    <property type="entry name" value="SAF"/>
    <property type="match status" value="1"/>
</dbReference>
<evidence type="ECO:0000256" key="1">
    <source>
        <dbReference type="ARBA" id="ARBA00004418"/>
    </source>
</evidence>
<protein>
    <recommendedName>
        <fullName evidence="4">Flagella basal body P-ring formation protein FlgA</fullName>
    </recommendedName>
</protein>
<dbReference type="Proteomes" id="UP000029846">
    <property type="component" value="Unassembled WGS sequence"/>
</dbReference>
<dbReference type="GO" id="GO:0042597">
    <property type="term" value="C:periplasmic space"/>
    <property type="evidence" value="ECO:0007669"/>
    <property type="project" value="UniProtKB-SubCell"/>
</dbReference>
<comment type="function">
    <text evidence="4">Involved in the assembly process of the P-ring formation. It may associate with FlgF on the rod constituting a structure essential for the P-ring assembly or may act as a modulator protein for the P-ring assembly.</text>
</comment>